<organism evidence="1 2">
    <name type="scientific">Dentiscutata erythropus</name>
    <dbReference type="NCBI Taxonomy" id="1348616"/>
    <lineage>
        <taxon>Eukaryota</taxon>
        <taxon>Fungi</taxon>
        <taxon>Fungi incertae sedis</taxon>
        <taxon>Mucoromycota</taxon>
        <taxon>Glomeromycotina</taxon>
        <taxon>Glomeromycetes</taxon>
        <taxon>Diversisporales</taxon>
        <taxon>Gigasporaceae</taxon>
        <taxon>Dentiscutata</taxon>
    </lineage>
</organism>
<proteinExistence type="predicted"/>
<keyword evidence="2" id="KW-1185">Reference proteome</keyword>
<feature type="non-terminal residue" evidence="1">
    <location>
        <position position="91"/>
    </location>
</feature>
<accession>A0A9N9JMM8</accession>
<evidence type="ECO:0000313" key="2">
    <source>
        <dbReference type="Proteomes" id="UP000789405"/>
    </source>
</evidence>
<dbReference type="EMBL" id="CAJVPY010026090">
    <property type="protein sequence ID" value="CAG8789217.1"/>
    <property type="molecule type" value="Genomic_DNA"/>
</dbReference>
<name>A0A9N9JMM8_9GLOM</name>
<comment type="caution">
    <text evidence="1">The sequence shown here is derived from an EMBL/GenBank/DDBJ whole genome shotgun (WGS) entry which is preliminary data.</text>
</comment>
<reference evidence="1" key="1">
    <citation type="submission" date="2021-06" db="EMBL/GenBank/DDBJ databases">
        <authorList>
            <person name="Kallberg Y."/>
            <person name="Tangrot J."/>
            <person name="Rosling A."/>
        </authorList>
    </citation>
    <scope>NUCLEOTIDE SEQUENCE</scope>
    <source>
        <strain evidence="1">MA453B</strain>
    </source>
</reference>
<dbReference type="AlphaFoldDB" id="A0A9N9JMM8"/>
<evidence type="ECO:0000313" key="1">
    <source>
        <dbReference type="EMBL" id="CAG8789217.1"/>
    </source>
</evidence>
<sequence>MTSKLEQDLKKYLKYIKEEIYNQDLKEVKLTYDQFNNELMKSMLTYDQKDSIQKQLLINDWIIDKSVSIAIDEFSLTNFEDTIKIVLKIVN</sequence>
<protein>
    <submittedName>
        <fullName evidence="1">4260_t:CDS:1</fullName>
    </submittedName>
</protein>
<dbReference type="Proteomes" id="UP000789405">
    <property type="component" value="Unassembled WGS sequence"/>
</dbReference>
<gene>
    <name evidence="1" type="ORF">DERYTH_LOCUS21060</name>
</gene>